<dbReference type="Gene3D" id="3.60.15.10">
    <property type="entry name" value="Ribonuclease Z/Hydroxyacylglutathione hydrolase-like"/>
    <property type="match status" value="1"/>
</dbReference>
<dbReference type="OrthoDB" id="2971563at2"/>
<dbReference type="PANTHER" id="PTHR23131">
    <property type="entry name" value="ENDORIBONUCLEASE LACTB2"/>
    <property type="match status" value="1"/>
</dbReference>
<accession>A0A2S8S4L9</accession>
<sequence length="350" mass="38661">MDCAAGSTAEVIRYPWADAPEEGTLREVAPDIFWLRLPLPMALDHVNLYVLDDGDGWTVVDAGLDTRRARAIWESVLAGPLAGKPLRRVVVTHYHPDHVGLAGWLQAMGAELVTTRTSWLTARMLILDVQPVPVAETLAFWRAAGMEPALYAKRSAERPFNFADVVAPLPLGYTRIADGDTIRMGGRDWLVRTGDGHAPEHATFWQVDGPLILGGDQLLPSISANLGVYASEPLADPVAEWIDSAERFRPFARDDQLILPGHKLPFTGLPLRLRQMIENHTGALDRLLALLATPKTAVECFDVLFKRSVGEAEYGFALVEAVAHLNHLLHKGQVARARREDGAWLWQRTT</sequence>
<keyword evidence="3" id="KW-1185">Reference proteome</keyword>
<dbReference type="Pfam" id="PF00753">
    <property type="entry name" value="Lactamase_B"/>
    <property type="match status" value="1"/>
</dbReference>
<evidence type="ECO:0000259" key="1">
    <source>
        <dbReference type="SMART" id="SM00849"/>
    </source>
</evidence>
<keyword evidence="2" id="KW-0378">Hydrolase</keyword>
<comment type="caution">
    <text evidence="2">The sequence shown here is derived from an EMBL/GenBank/DDBJ whole genome shotgun (WGS) entry which is preliminary data.</text>
</comment>
<dbReference type="GO" id="GO:0016787">
    <property type="term" value="F:hydrolase activity"/>
    <property type="evidence" value="ECO:0007669"/>
    <property type="project" value="UniProtKB-KW"/>
</dbReference>
<evidence type="ECO:0000313" key="2">
    <source>
        <dbReference type="EMBL" id="PQV55724.1"/>
    </source>
</evidence>
<dbReference type="Proteomes" id="UP000238338">
    <property type="component" value="Unassembled WGS sequence"/>
</dbReference>
<gene>
    <name evidence="2" type="ORF">LX70_03045</name>
</gene>
<protein>
    <submittedName>
        <fullName evidence="2">Glyoxylase-like metal-dependent hydrolase (Beta-lactamase superfamily II)</fullName>
    </submittedName>
</protein>
<dbReference type="RefSeq" id="WP_105515632.1">
    <property type="nucleotide sequence ID" value="NZ_PVEP01000007.1"/>
</dbReference>
<dbReference type="SUPFAM" id="SSF56281">
    <property type="entry name" value="Metallo-hydrolase/oxidoreductase"/>
    <property type="match status" value="1"/>
</dbReference>
<dbReference type="AlphaFoldDB" id="A0A2S8S4L9"/>
<dbReference type="Gene3D" id="1.10.10.10">
    <property type="entry name" value="Winged helix-like DNA-binding domain superfamily/Winged helix DNA-binding domain"/>
    <property type="match status" value="1"/>
</dbReference>
<dbReference type="PANTHER" id="PTHR23131:SF4">
    <property type="entry name" value="METALLO-BETA-LACTAMASE SUPERFAMILY POTEIN"/>
    <property type="match status" value="1"/>
</dbReference>
<dbReference type="InterPro" id="IPR036866">
    <property type="entry name" value="RibonucZ/Hydroxyglut_hydro"/>
</dbReference>
<dbReference type="InterPro" id="IPR036388">
    <property type="entry name" value="WH-like_DNA-bd_sf"/>
</dbReference>
<evidence type="ECO:0000313" key="3">
    <source>
        <dbReference type="Proteomes" id="UP000238338"/>
    </source>
</evidence>
<dbReference type="InterPro" id="IPR048933">
    <property type="entry name" value="B_lactamase-like_C"/>
</dbReference>
<dbReference type="EMBL" id="PVEP01000007">
    <property type="protein sequence ID" value="PQV55724.1"/>
    <property type="molecule type" value="Genomic_DNA"/>
</dbReference>
<reference evidence="2 3" key="1">
    <citation type="submission" date="2018-02" db="EMBL/GenBank/DDBJ databases">
        <title>Genomic Encyclopedia of Archaeal and Bacterial Type Strains, Phase II (KMG-II): from individual species to whole genera.</title>
        <authorList>
            <person name="Goeker M."/>
        </authorList>
    </citation>
    <scope>NUCLEOTIDE SEQUENCE [LARGE SCALE GENOMIC DNA]</scope>
    <source>
        <strain evidence="2 3">DSM 18921</strain>
    </source>
</reference>
<dbReference type="InterPro" id="IPR001279">
    <property type="entry name" value="Metallo-B-lactamas"/>
</dbReference>
<organism evidence="2 3">
    <name type="scientific">Albidovulum denitrificans</name>
    <dbReference type="NCBI Taxonomy" id="404881"/>
    <lineage>
        <taxon>Bacteria</taxon>
        <taxon>Pseudomonadati</taxon>
        <taxon>Pseudomonadota</taxon>
        <taxon>Alphaproteobacteria</taxon>
        <taxon>Rhodobacterales</taxon>
        <taxon>Paracoccaceae</taxon>
        <taxon>Albidovulum</taxon>
    </lineage>
</organism>
<dbReference type="Pfam" id="PF21221">
    <property type="entry name" value="B_lactamase-like_C"/>
    <property type="match status" value="1"/>
</dbReference>
<name>A0A2S8S4L9_9RHOB</name>
<dbReference type="InterPro" id="IPR050662">
    <property type="entry name" value="Sec-metab_biosynth-thioest"/>
</dbReference>
<dbReference type="SMART" id="SM00849">
    <property type="entry name" value="Lactamase_B"/>
    <property type="match status" value="1"/>
</dbReference>
<proteinExistence type="predicted"/>
<feature type="domain" description="Metallo-beta-lactamase" evidence="1">
    <location>
        <begin position="45"/>
        <end position="262"/>
    </location>
</feature>